<protein>
    <submittedName>
        <fullName evidence="6">Rapamycin-insensitive companion of mTOR</fullName>
    </submittedName>
</protein>
<dbReference type="InterPro" id="IPR011989">
    <property type="entry name" value="ARM-like"/>
</dbReference>
<dbReference type="Pfam" id="PF14664">
    <property type="entry name" value="RICTOR_N"/>
    <property type="match status" value="1"/>
</dbReference>
<dbReference type="SUPFAM" id="SSF48371">
    <property type="entry name" value="ARM repeat"/>
    <property type="match status" value="2"/>
</dbReference>
<proteinExistence type="inferred from homology"/>
<dbReference type="InterPro" id="IPR029452">
    <property type="entry name" value="RICTOR_V"/>
</dbReference>
<dbReference type="GO" id="GO:0051897">
    <property type="term" value="P:positive regulation of phosphatidylinositol 3-kinase/protein kinase B signal transduction"/>
    <property type="evidence" value="ECO:0007669"/>
    <property type="project" value="TreeGrafter"/>
</dbReference>
<dbReference type="GO" id="GO:0038203">
    <property type="term" value="P:TORC2 signaling"/>
    <property type="evidence" value="ECO:0007669"/>
    <property type="project" value="TreeGrafter"/>
</dbReference>
<dbReference type="Pfam" id="PF14666">
    <property type="entry name" value="RICTOR_M"/>
    <property type="match status" value="1"/>
</dbReference>
<feature type="compositionally biased region" description="Basic and acidic residues" evidence="2">
    <location>
        <begin position="1380"/>
        <end position="1391"/>
    </location>
</feature>
<feature type="compositionally biased region" description="Low complexity" evidence="2">
    <location>
        <begin position="1606"/>
        <end position="1618"/>
    </location>
</feature>
<dbReference type="SMART" id="SM01308">
    <property type="entry name" value="RICTOR_N"/>
    <property type="match status" value="1"/>
</dbReference>
<dbReference type="Gene3D" id="1.25.10.10">
    <property type="entry name" value="Leucine-rich Repeat Variant"/>
    <property type="match status" value="2"/>
</dbReference>
<dbReference type="SMART" id="SM01307">
    <property type="entry name" value="RICTOR_M"/>
    <property type="match status" value="1"/>
</dbReference>
<feature type="domain" description="Rapamycin-insensitive companion of mTOR middle" evidence="3">
    <location>
        <begin position="517"/>
        <end position="744"/>
    </location>
</feature>
<gene>
    <name evidence="6" type="ORF">P5673_005724</name>
</gene>
<dbReference type="SMART" id="SM01303">
    <property type="entry name" value="RasGEF_N_2"/>
    <property type="match status" value="1"/>
</dbReference>
<reference evidence="6" key="2">
    <citation type="journal article" date="2023" name="Science">
        <title>Genomic signatures of disease resistance in endangered staghorn corals.</title>
        <authorList>
            <person name="Vollmer S.V."/>
            <person name="Selwyn J.D."/>
            <person name="Despard B.A."/>
            <person name="Roesel C.L."/>
        </authorList>
    </citation>
    <scope>NUCLEOTIDE SEQUENCE</scope>
    <source>
        <strain evidence="6">K2</strain>
    </source>
</reference>
<dbReference type="InterPro" id="IPR028268">
    <property type="entry name" value="Pianissimo_fam"/>
</dbReference>
<comment type="similarity">
    <text evidence="1">Belongs to the RICTOR family.</text>
</comment>
<dbReference type="Pfam" id="PF14663">
    <property type="entry name" value="RasGEF_N_2"/>
    <property type="match status" value="1"/>
</dbReference>
<dbReference type="GO" id="GO:0031932">
    <property type="term" value="C:TORC2 complex"/>
    <property type="evidence" value="ECO:0007669"/>
    <property type="project" value="InterPro"/>
</dbReference>
<feature type="compositionally biased region" description="Low complexity" evidence="2">
    <location>
        <begin position="1404"/>
        <end position="1421"/>
    </location>
</feature>
<evidence type="ECO:0000256" key="1">
    <source>
        <dbReference type="ARBA" id="ARBA00008878"/>
    </source>
</evidence>
<feature type="compositionally biased region" description="Polar residues" evidence="2">
    <location>
        <begin position="1319"/>
        <end position="1333"/>
    </location>
</feature>
<dbReference type="Proteomes" id="UP001249851">
    <property type="component" value="Unassembled WGS sequence"/>
</dbReference>
<feature type="compositionally biased region" description="Low complexity" evidence="2">
    <location>
        <begin position="1475"/>
        <end position="1485"/>
    </location>
</feature>
<organism evidence="6 7">
    <name type="scientific">Acropora cervicornis</name>
    <name type="common">Staghorn coral</name>
    <dbReference type="NCBI Taxonomy" id="6130"/>
    <lineage>
        <taxon>Eukaryota</taxon>
        <taxon>Metazoa</taxon>
        <taxon>Cnidaria</taxon>
        <taxon>Anthozoa</taxon>
        <taxon>Hexacorallia</taxon>
        <taxon>Scleractinia</taxon>
        <taxon>Astrocoeniina</taxon>
        <taxon>Acroporidae</taxon>
        <taxon>Acropora</taxon>
    </lineage>
</organism>
<dbReference type="EMBL" id="JARQWQ010000009">
    <property type="protein sequence ID" value="KAK2569869.1"/>
    <property type="molecule type" value="Genomic_DNA"/>
</dbReference>
<keyword evidence="7" id="KW-1185">Reference proteome</keyword>
<feature type="compositionally biased region" description="Polar residues" evidence="2">
    <location>
        <begin position="1361"/>
        <end position="1370"/>
    </location>
</feature>
<feature type="domain" description="Rapamycin-insensitive companion of mTOR N-terminal" evidence="4">
    <location>
        <begin position="49"/>
        <end position="430"/>
    </location>
</feature>
<dbReference type="InterPro" id="IPR029453">
    <property type="entry name" value="Rictor_IV"/>
</dbReference>
<dbReference type="InterPro" id="IPR016024">
    <property type="entry name" value="ARM-type_fold"/>
</dbReference>
<evidence type="ECO:0000259" key="5">
    <source>
        <dbReference type="SMART" id="SM01310"/>
    </source>
</evidence>
<comment type="caution">
    <text evidence="6">The sequence shown here is derived from an EMBL/GenBank/DDBJ whole genome shotgun (WGS) entry which is preliminary data.</text>
</comment>
<reference evidence="6" key="1">
    <citation type="journal article" date="2023" name="G3 (Bethesda)">
        <title>Whole genome assembly and annotation of the endangered Caribbean coral Acropora cervicornis.</title>
        <authorList>
            <person name="Selwyn J.D."/>
            <person name="Vollmer S.V."/>
        </authorList>
    </citation>
    <scope>NUCLEOTIDE SEQUENCE</scope>
    <source>
        <strain evidence="6">K2</strain>
    </source>
</reference>
<feature type="region of interest" description="Disordered" evidence="2">
    <location>
        <begin position="1278"/>
        <end position="1333"/>
    </location>
</feature>
<dbReference type="PANTHER" id="PTHR13298:SF11">
    <property type="entry name" value="RAPAMYCIN-INSENSITIVE COMPANION OF MTOR"/>
    <property type="match status" value="1"/>
</dbReference>
<dbReference type="PANTHER" id="PTHR13298">
    <property type="entry name" value="CYTOSOLIC REGULATOR PIANISSIMO"/>
    <property type="match status" value="1"/>
</dbReference>
<evidence type="ECO:0000256" key="2">
    <source>
        <dbReference type="SAM" id="MobiDB-lite"/>
    </source>
</evidence>
<feature type="compositionally biased region" description="Basic and acidic residues" evidence="2">
    <location>
        <begin position="1443"/>
        <end position="1461"/>
    </location>
</feature>
<feature type="domain" description="Rapamycin-insensitive companion of mTOR" evidence="5">
    <location>
        <begin position="922"/>
        <end position="1021"/>
    </location>
</feature>
<dbReference type="SMART" id="SM01310">
    <property type="entry name" value="RICTOR_V"/>
    <property type="match status" value="1"/>
</dbReference>
<dbReference type="GO" id="GO:0043539">
    <property type="term" value="F:protein serine/threonine kinase activator activity"/>
    <property type="evidence" value="ECO:0007669"/>
    <property type="project" value="TreeGrafter"/>
</dbReference>
<feature type="region of interest" description="Disordered" evidence="2">
    <location>
        <begin position="1352"/>
        <end position="1485"/>
    </location>
</feature>
<evidence type="ECO:0000313" key="7">
    <source>
        <dbReference type="Proteomes" id="UP001249851"/>
    </source>
</evidence>
<sequence length="1850" mass="205136">MRRNFTGAGSRYDSFDEASPLDLSRDPADNMRDILSQITCKEMSTSKRMGYVNNFTKLIQSVGEPAKFGYSLEDIIKCLMLALVSSAKEVRAAGLRAFRHLFFDEKTLSKMLDFRIDVFVVRSLDMIHAFEVERVQALRFIRKVIAVSPQLCPMTIAATLVSVGNHEGDDADRLRRACVATLCELAIKNITTASYCGGINTIIRNVLDSQMQRFNESLMATLLYLLNSPESRPYVRSDVGLEAILAPFTDLHYRHNADTPESHLSEDRAGRLTASKMAIVTIFRSWAGIISLCRPNGKGVQSLLGVFCLPNTDVRKGIMEVLFEIFQLKEPEWTDDFHVALLSVDPCQMQDSWKLSEGFVAEEGKALLPHRASGRTNLARNYLTLVLAAFINAGLLESLVEVITSSDSFISVRATILLGELLHLANALLPPECSSHTHCVPMLVNTASLFEVTNEERSRASIAVNCLDRLHQTKKRGLVPCSLYLTLTTSKAHTLEPKVKPDKLHRDRLTACLNKEIDDPIFAALRETQVMMERDFRNWDWDLIGSTLQSPSITMRKLEETSNQKFIRYLLSFFKPSCQRFCTVHISDPQAKTFSEVGCLLVDFLLEVEDVTEGLLLQELVVDIGECLQEVLLQHSKALSPSITTGVLSKNNVLSTLSRDYFLFLGKLACTSKGSKLLERNGIYQYLLELCSLPSRDNLQKLIIASLDYSHSGIPRIILSKILTASSSTTRLYATSHLRVLLRARVPFFHSWGIELLVTQLYDTDTEVAMQAADVLDEACEDEANLQYLVELSPVLLHLGEKGLRLLTRFLSVESGLRYLTFRGYLTTLMDQWRSHYNNAYVRWVEELLAESLTSYVKQKDENTFVRRSNKKTVLKEAYLPPHLYGQLVQKKNGFKLLQKTNDVELFASAVRTLEPNTAEDVLTLKAALWALGHVGSTNWGINFLVEEAIIPEIVYLAEHCGNFAIRGAYTADSKPFGKLCQMRKCFQNAAPVFFYYKTNFGGRVLTREGADILRELEWESVRHIGEDCWPVMETTVENKEEVIPFGFVRREPLNTPGPSSSQHSYSYLGGMSETERAGGVYLGEDKKDADGSTAYDKLSGIYIGEDKGTARKITREPSNEGGILSQWKKNAERRRMIVTKERGHYDERSGVYLGDESSSSGASQNESIQLPAPGGILERLYAESGGDMSVFSNRESKHRRNFSEGNFGSVSFIEKLVPQDRVENKRRALSNVDRIPISLEAVGEHPSGDYLSSKDNGLAPVHKHTISAPIKTSSVTVGDMFDGHRGDKRTVSETSTDSSLKIENRNRTESEGTDLTAPLSSSHARTGSNLSSASIDSGEFLDLYISSRSRASSASDTGGYLQQGSPTNQSSVSATSDDTSTKNFDDRERPLNSSGESLQGGMSFESPPSYSSSSLLRDFSNGANHVTNGKGEGRPFTSAERLQSELESRQRSTSLTEKRRIGSPSLGIIPETRSSSFSGSTDFSKAAKKGRIRSDVDFMDVPSMVNANDFHGSTKSLAEVKILSDKTIVFCAGGDIKTRAMSVDSASASGLRRDRLLANSNHLGGEESEISGSRSRGSSFETADYAKKLGLKTGDLSRAKRTRTSSGGNSSMDNSGSKKILNRNRLFGSSDNFTVVSGDTRRNSCASPEAAPYTSSRDAFGYSALSTLRRQRSFNRDLEAKVNAFGTARSSFMFPRSMSAMDFSTYTKRDNVASISSSFDFLQFSPSNKNTSNEFLGVSLPLDLSTLFQTESYQFKGSWPDNFVASPTLLPPYVVKTNTTNKEASVNHNMSRCLGCMHSSWVGIGRDRSRSSSHMIDGEWNRLTPVIEVKIVEQADLVINRGKETSSSA</sequence>
<dbReference type="Pfam" id="PF14668">
    <property type="entry name" value="RICTOR_V"/>
    <property type="match status" value="1"/>
</dbReference>
<feature type="region of interest" description="Disordered" evidence="2">
    <location>
        <begin position="1597"/>
        <end position="1622"/>
    </location>
</feature>
<feature type="compositionally biased region" description="Basic and acidic residues" evidence="2">
    <location>
        <begin position="1282"/>
        <end position="1292"/>
    </location>
</feature>
<evidence type="ECO:0000313" key="6">
    <source>
        <dbReference type="EMBL" id="KAK2569869.1"/>
    </source>
</evidence>
<evidence type="ECO:0000259" key="4">
    <source>
        <dbReference type="SMART" id="SM01308"/>
    </source>
</evidence>
<accession>A0AAD9VD22</accession>
<feature type="compositionally biased region" description="Low complexity" evidence="2">
    <location>
        <begin position="1158"/>
        <end position="1168"/>
    </location>
</feature>
<dbReference type="InterPro" id="IPR029451">
    <property type="entry name" value="RICTOR_M"/>
</dbReference>
<name>A0AAD9VD22_ACRCE</name>
<evidence type="ECO:0000259" key="3">
    <source>
        <dbReference type="SMART" id="SM01307"/>
    </source>
</evidence>
<feature type="compositionally biased region" description="Basic and acidic residues" evidence="2">
    <location>
        <begin position="1301"/>
        <end position="1311"/>
    </location>
</feature>
<feature type="region of interest" description="Disordered" evidence="2">
    <location>
        <begin position="1149"/>
        <end position="1171"/>
    </location>
</feature>
<dbReference type="InterPro" id="IPR028267">
    <property type="entry name" value="Pianissimo_N"/>
</dbReference>